<dbReference type="InterPro" id="IPR041049">
    <property type="entry name" value="DUF5615"/>
</dbReference>
<dbReference type="RefSeq" id="WP_186739472.1">
    <property type="nucleotide sequence ID" value="NZ_VFIA01000029.1"/>
</dbReference>
<keyword evidence="3" id="KW-1185">Reference proteome</keyword>
<dbReference type="Proteomes" id="UP000700732">
    <property type="component" value="Unassembled WGS sequence"/>
</dbReference>
<name>A0ABR6WAK8_9BACT</name>
<evidence type="ECO:0000313" key="3">
    <source>
        <dbReference type="Proteomes" id="UP000700732"/>
    </source>
</evidence>
<dbReference type="Pfam" id="PF18480">
    <property type="entry name" value="DUF5615"/>
    <property type="match status" value="1"/>
</dbReference>
<feature type="domain" description="DUF5615" evidence="1">
    <location>
        <begin position="1"/>
        <end position="102"/>
    </location>
</feature>
<evidence type="ECO:0000313" key="2">
    <source>
        <dbReference type="EMBL" id="MBC3793608.1"/>
    </source>
</evidence>
<comment type="caution">
    <text evidence="2">The sequence shown here is derived from an EMBL/GenBank/DDBJ whole genome shotgun (WGS) entry which is preliminary data.</text>
</comment>
<proteinExistence type="predicted"/>
<evidence type="ECO:0000259" key="1">
    <source>
        <dbReference type="Pfam" id="PF18480"/>
    </source>
</evidence>
<gene>
    <name evidence="2" type="ORF">FH603_4127</name>
</gene>
<accession>A0ABR6WAK8</accession>
<sequence>MRYLVDVNLPKKFRFFNTPDFVFVVDIQVTLPDTEIWPYALQNDLVILTKDTDFYARSLTANRRPSIIQFSLGNQTLAGLHHYFIDYWPLLTDLIRTHSLLVAYPDRIDIIF</sequence>
<protein>
    <submittedName>
        <fullName evidence="2">Nuclease of putative toxin-antitoxin system</fullName>
    </submittedName>
</protein>
<reference evidence="2 3" key="1">
    <citation type="submission" date="2019-06" db="EMBL/GenBank/DDBJ databases">
        <title>Spirosoma utsteinense sp. nov. isolated from Antarctic ice-free soils.</title>
        <authorList>
            <person name="Tahon G."/>
        </authorList>
    </citation>
    <scope>NUCLEOTIDE SEQUENCE [LARGE SCALE GENOMIC DNA]</scope>
    <source>
        <strain evidence="2 3">LMG 31447</strain>
    </source>
</reference>
<dbReference type="EMBL" id="VFIA01000029">
    <property type="protein sequence ID" value="MBC3793608.1"/>
    <property type="molecule type" value="Genomic_DNA"/>
</dbReference>
<organism evidence="2 3">
    <name type="scientific">Spirosoma utsteinense</name>
    <dbReference type="NCBI Taxonomy" id="2585773"/>
    <lineage>
        <taxon>Bacteria</taxon>
        <taxon>Pseudomonadati</taxon>
        <taxon>Bacteroidota</taxon>
        <taxon>Cytophagia</taxon>
        <taxon>Cytophagales</taxon>
        <taxon>Cytophagaceae</taxon>
        <taxon>Spirosoma</taxon>
    </lineage>
</organism>